<dbReference type="InterPro" id="IPR002634">
    <property type="entry name" value="BolA"/>
</dbReference>
<dbReference type="GeneID" id="31358643"/>
<dbReference type="GO" id="GO:0005634">
    <property type="term" value="C:nucleus"/>
    <property type="evidence" value="ECO:0007669"/>
    <property type="project" value="TreeGrafter"/>
</dbReference>
<dbReference type="Proteomes" id="UP000001396">
    <property type="component" value="Unassembled WGS sequence"/>
</dbReference>
<dbReference type="InParanoid" id="D3B3Z9"/>
<dbReference type="GO" id="GO:0006879">
    <property type="term" value="P:intracellular iron ion homeostasis"/>
    <property type="evidence" value="ECO:0007669"/>
    <property type="project" value="InterPro"/>
</dbReference>
<dbReference type="PANTHER" id="PTHR12735">
    <property type="entry name" value="BOLA-LIKE PROTEIN-RELATED"/>
    <property type="match status" value="1"/>
</dbReference>
<dbReference type="SUPFAM" id="SSF82657">
    <property type="entry name" value="BolA-like"/>
    <property type="match status" value="1"/>
</dbReference>
<comment type="caution">
    <text evidence="2">The sequence shown here is derived from an EMBL/GenBank/DDBJ whole genome shotgun (WGS) entry which is preliminary data.</text>
</comment>
<dbReference type="InterPro" id="IPR045115">
    <property type="entry name" value="BOL2"/>
</dbReference>
<protein>
    <submittedName>
        <fullName evidence="2">BolA family protein</fullName>
    </submittedName>
</protein>
<name>D3B3Z9_HETP5</name>
<gene>
    <name evidence="2" type="ORF">PPL_03120</name>
</gene>
<dbReference type="Gene3D" id="3.30.300.90">
    <property type="entry name" value="BolA-like"/>
    <property type="match status" value="1"/>
</dbReference>
<dbReference type="OMA" id="PRHKLYK"/>
<comment type="similarity">
    <text evidence="1">Belongs to the BolA/IbaG family.</text>
</comment>
<keyword evidence="3" id="KW-1185">Reference proteome</keyword>
<evidence type="ECO:0000313" key="3">
    <source>
        <dbReference type="Proteomes" id="UP000001396"/>
    </source>
</evidence>
<dbReference type="InterPro" id="IPR036065">
    <property type="entry name" value="BolA-like_sf"/>
</dbReference>
<evidence type="ECO:0000313" key="2">
    <source>
        <dbReference type="EMBL" id="EFA84047.1"/>
    </source>
</evidence>
<evidence type="ECO:0000256" key="1">
    <source>
        <dbReference type="RuleBase" id="RU003860"/>
    </source>
</evidence>
<accession>D3B3Z9</accession>
<reference evidence="2 3" key="1">
    <citation type="journal article" date="2011" name="Genome Res.">
        <title>Phylogeny-wide analysis of social amoeba genomes highlights ancient origins for complex intercellular communication.</title>
        <authorList>
            <person name="Heidel A.J."/>
            <person name="Lawal H.M."/>
            <person name="Felder M."/>
            <person name="Schilde C."/>
            <person name="Helps N.R."/>
            <person name="Tunggal B."/>
            <person name="Rivero F."/>
            <person name="John U."/>
            <person name="Schleicher M."/>
            <person name="Eichinger L."/>
            <person name="Platzer M."/>
            <person name="Noegel A.A."/>
            <person name="Schaap P."/>
            <person name="Gloeckner G."/>
        </authorList>
    </citation>
    <scope>NUCLEOTIDE SEQUENCE [LARGE SCALE GENOMIC DNA]</scope>
    <source>
        <strain evidence="3">ATCC 26659 / Pp 5 / PN500</strain>
    </source>
</reference>
<dbReference type="PANTHER" id="PTHR12735:SF27">
    <property type="entry name" value="BOLA-LIKE PROTEIN 2"/>
    <property type="match status" value="1"/>
</dbReference>
<dbReference type="PIRSF" id="PIRSF003113">
    <property type="entry name" value="BolA"/>
    <property type="match status" value="1"/>
</dbReference>
<dbReference type="RefSeq" id="XP_020436164.1">
    <property type="nucleotide sequence ID" value="XM_020574092.1"/>
</dbReference>
<dbReference type="AlphaFoldDB" id="D3B3Z9"/>
<dbReference type="Pfam" id="PF01722">
    <property type="entry name" value="BolA"/>
    <property type="match status" value="1"/>
</dbReference>
<dbReference type="FunCoup" id="D3B3Z9">
    <property type="interactions" value="87"/>
</dbReference>
<dbReference type="GO" id="GO:0051604">
    <property type="term" value="P:protein maturation"/>
    <property type="evidence" value="ECO:0007669"/>
    <property type="project" value="InterPro"/>
</dbReference>
<organism evidence="2 3">
    <name type="scientific">Heterostelium pallidum (strain ATCC 26659 / Pp 5 / PN500)</name>
    <name type="common">Cellular slime mold</name>
    <name type="synonym">Polysphondylium pallidum</name>
    <dbReference type="NCBI Taxonomy" id="670386"/>
    <lineage>
        <taxon>Eukaryota</taxon>
        <taxon>Amoebozoa</taxon>
        <taxon>Evosea</taxon>
        <taxon>Eumycetozoa</taxon>
        <taxon>Dictyostelia</taxon>
        <taxon>Acytosteliales</taxon>
        <taxon>Acytosteliaceae</taxon>
        <taxon>Heterostelium</taxon>
    </lineage>
</organism>
<dbReference type="STRING" id="670386.D3B3Z9"/>
<proteinExistence type="inferred from homology"/>
<sequence length="85" mass="9563">MTVTVEQLENTLKSGFPDSNIIVEDVSGGCGAKFSIVIGSDKFEGVSLLERHRMANDVIGELMKDIHAINFKTWTKKQYEEKMKQ</sequence>
<dbReference type="GO" id="GO:0051537">
    <property type="term" value="F:2 iron, 2 sulfur cluster binding"/>
    <property type="evidence" value="ECO:0007669"/>
    <property type="project" value="InterPro"/>
</dbReference>
<dbReference type="GO" id="GO:0005829">
    <property type="term" value="C:cytosol"/>
    <property type="evidence" value="ECO:0007669"/>
    <property type="project" value="TreeGrafter"/>
</dbReference>
<dbReference type="EMBL" id="ADBJ01000010">
    <property type="protein sequence ID" value="EFA84047.1"/>
    <property type="molecule type" value="Genomic_DNA"/>
</dbReference>